<reference evidence="2" key="1">
    <citation type="journal article" date="2020" name="Stud. Mycol.">
        <title>101 Dothideomycetes genomes: a test case for predicting lifestyles and emergence of pathogens.</title>
        <authorList>
            <person name="Haridas S."/>
            <person name="Albert R."/>
            <person name="Binder M."/>
            <person name="Bloem J."/>
            <person name="Labutti K."/>
            <person name="Salamov A."/>
            <person name="Andreopoulos B."/>
            <person name="Baker S."/>
            <person name="Barry K."/>
            <person name="Bills G."/>
            <person name="Bluhm B."/>
            <person name="Cannon C."/>
            <person name="Castanera R."/>
            <person name="Culley D."/>
            <person name="Daum C."/>
            <person name="Ezra D."/>
            <person name="Gonzalez J."/>
            <person name="Henrissat B."/>
            <person name="Kuo A."/>
            <person name="Liang C."/>
            <person name="Lipzen A."/>
            <person name="Lutzoni F."/>
            <person name="Magnuson J."/>
            <person name="Mondo S."/>
            <person name="Nolan M."/>
            <person name="Ohm R."/>
            <person name="Pangilinan J."/>
            <person name="Park H.-J."/>
            <person name="Ramirez L."/>
            <person name="Alfaro M."/>
            <person name="Sun H."/>
            <person name="Tritt A."/>
            <person name="Yoshinaga Y."/>
            <person name="Zwiers L.-H."/>
            <person name="Turgeon B."/>
            <person name="Goodwin S."/>
            <person name="Spatafora J."/>
            <person name="Crous P."/>
            <person name="Grigoriev I."/>
        </authorList>
    </citation>
    <scope>NUCLEOTIDE SEQUENCE</scope>
    <source>
        <strain evidence="2">CBS 269.34</strain>
    </source>
</reference>
<keyword evidence="1" id="KW-0812">Transmembrane</keyword>
<dbReference type="AlphaFoldDB" id="A0A6A6QAN5"/>
<keyword evidence="3" id="KW-1185">Reference proteome</keyword>
<organism evidence="2 3">
    <name type="scientific">Lophium mytilinum</name>
    <dbReference type="NCBI Taxonomy" id="390894"/>
    <lineage>
        <taxon>Eukaryota</taxon>
        <taxon>Fungi</taxon>
        <taxon>Dikarya</taxon>
        <taxon>Ascomycota</taxon>
        <taxon>Pezizomycotina</taxon>
        <taxon>Dothideomycetes</taxon>
        <taxon>Pleosporomycetidae</taxon>
        <taxon>Mytilinidiales</taxon>
        <taxon>Mytilinidiaceae</taxon>
        <taxon>Lophium</taxon>
    </lineage>
</organism>
<evidence type="ECO:0000313" key="2">
    <source>
        <dbReference type="EMBL" id="KAF2489129.1"/>
    </source>
</evidence>
<dbReference type="EMBL" id="MU004199">
    <property type="protein sequence ID" value="KAF2489129.1"/>
    <property type="molecule type" value="Genomic_DNA"/>
</dbReference>
<dbReference type="Proteomes" id="UP000799750">
    <property type="component" value="Unassembled WGS sequence"/>
</dbReference>
<name>A0A6A6QAN5_9PEZI</name>
<feature type="transmembrane region" description="Helical" evidence="1">
    <location>
        <begin position="36"/>
        <end position="57"/>
    </location>
</feature>
<evidence type="ECO:0000313" key="3">
    <source>
        <dbReference type="Proteomes" id="UP000799750"/>
    </source>
</evidence>
<protein>
    <submittedName>
        <fullName evidence="2">Uncharacterized protein</fullName>
    </submittedName>
</protein>
<evidence type="ECO:0000256" key="1">
    <source>
        <dbReference type="SAM" id="Phobius"/>
    </source>
</evidence>
<accession>A0A6A6QAN5</accession>
<gene>
    <name evidence="2" type="ORF">BU16DRAFT_174579</name>
</gene>
<feature type="transmembrane region" description="Helical" evidence="1">
    <location>
        <begin position="87"/>
        <end position="107"/>
    </location>
</feature>
<sequence>MEWRGQVYNTISRRKATYVYQSIACVLRIQSSGQMWWFLFGVLMVKLGINGVCSPAVCGISDPQYHGIVKLWNPSTLVLHGSSNAVLQHWGSLFSAIHFSLVFFLFLRHTIPTLPQLA</sequence>
<keyword evidence="1" id="KW-0472">Membrane</keyword>
<proteinExistence type="predicted"/>
<keyword evidence="1" id="KW-1133">Transmembrane helix</keyword>